<accession>A0A447UYZ1</accession>
<evidence type="ECO:0000313" key="1">
    <source>
        <dbReference type="EMBL" id="VEB95795.1"/>
    </source>
</evidence>
<dbReference type="AlphaFoldDB" id="A0A447UYZ1"/>
<proteinExistence type="predicted"/>
<dbReference type="RefSeq" id="WP_126355155.1">
    <property type="nucleotide sequence ID" value="NZ_LR134201.1"/>
</dbReference>
<dbReference type="Proteomes" id="UP000274122">
    <property type="component" value="Chromosome"/>
</dbReference>
<dbReference type="KEGG" id="clap:NCTC11466_00931"/>
<gene>
    <name evidence="1" type="ORF">NCTC11466_00931</name>
</gene>
<sequence length="399" mass="40996">MALNTETLGLSATVTAQGITAPDYQSLLGVLMDSFRQIYGADAYLEPDSKDGQLISLVALAIHDANNTAVAVYNSFSPATAMGRALSSNVKINGIVRRAATYSTVDLLLTGVPGTTISNGSVRDNNGGVWLLPDTVSIGVEGTVIATATCSSSGVMIAPAGTVTVMGTPTRGWTAVINPQAATPGVAAETDAELRIRQSQSVALPALTPFEAVEGAIANVAGVTRHKLYENDTGAVNVNGLPPHSIAAIVDGGDVTEIAQTLRGKKGQGVATFGSTSIVVPDLYGNPHTISFSRPGNVPIYVNIVLKVFTGYTSQTGEQMKQAIADYINGLGIGDSVLLSRIYSPANLGVVSGGKARFYDISELMIGKSSSAVAAANVNIGYSEAASCSVENINITVSA</sequence>
<evidence type="ECO:0000313" key="2">
    <source>
        <dbReference type="Proteomes" id="UP000274122"/>
    </source>
</evidence>
<organism evidence="1 2">
    <name type="scientific">Cedecea lapagei</name>
    <dbReference type="NCBI Taxonomy" id="158823"/>
    <lineage>
        <taxon>Bacteria</taxon>
        <taxon>Pseudomonadati</taxon>
        <taxon>Pseudomonadota</taxon>
        <taxon>Gammaproteobacteria</taxon>
        <taxon>Enterobacterales</taxon>
        <taxon>Enterobacteriaceae</taxon>
        <taxon>Cedecea</taxon>
    </lineage>
</organism>
<reference evidence="1 2" key="1">
    <citation type="submission" date="2018-12" db="EMBL/GenBank/DDBJ databases">
        <authorList>
            <consortium name="Pathogen Informatics"/>
        </authorList>
    </citation>
    <scope>NUCLEOTIDE SEQUENCE [LARGE SCALE GENOMIC DNA]</scope>
    <source>
        <strain evidence="1 2">NCTC11466</strain>
    </source>
</reference>
<keyword evidence="2" id="KW-1185">Reference proteome</keyword>
<dbReference type="EMBL" id="LR134201">
    <property type="protein sequence ID" value="VEB95795.1"/>
    <property type="molecule type" value="Genomic_DNA"/>
</dbReference>
<protein>
    <submittedName>
        <fullName evidence="1">Uncharacterized homolog of phage Mu protein gp47</fullName>
    </submittedName>
</protein>
<name>A0A447UYZ1_9ENTR</name>
<dbReference type="OrthoDB" id="5465441at2"/>